<evidence type="ECO:0000256" key="1">
    <source>
        <dbReference type="ARBA" id="ARBA00004761"/>
    </source>
</evidence>
<dbReference type="EMBL" id="CP051774">
    <property type="protein sequence ID" value="QJE94961.1"/>
    <property type="molecule type" value="Genomic_DNA"/>
</dbReference>
<dbReference type="SUPFAM" id="SSF52540">
    <property type="entry name" value="P-loop containing nucleoside triphosphate hydrolases"/>
    <property type="match status" value="1"/>
</dbReference>
<dbReference type="GO" id="GO:0005524">
    <property type="term" value="F:ATP binding"/>
    <property type="evidence" value="ECO:0007669"/>
    <property type="project" value="UniProtKB-KW"/>
</dbReference>
<name>A0A858REC2_9BACT</name>
<evidence type="ECO:0000313" key="11">
    <source>
        <dbReference type="Proteomes" id="UP000501812"/>
    </source>
</evidence>
<evidence type="ECO:0000256" key="2">
    <source>
        <dbReference type="ARBA" id="ARBA00008420"/>
    </source>
</evidence>
<sequence length="161" mass="17294">MKIVLGGVSGSGKTTIGVLLAEQLGYEFADADGFHPPENIAKMSEGTPLTDEDRAGWIDALGTYLASHQNIVLACSALKKIYRDRLRALGGEVRFIILTAGRSTIEDRMAEREHFMPSSLLDSQLATLELGEDVTEVANDASPETIAARVVEGLQILPQAP</sequence>
<keyword evidence="7 9" id="KW-0067">ATP-binding</keyword>
<evidence type="ECO:0000256" key="4">
    <source>
        <dbReference type="ARBA" id="ARBA00022679"/>
    </source>
</evidence>
<comment type="catalytic activity">
    <reaction evidence="8 9">
        <text>D-gluconate + ATP = 6-phospho-D-gluconate + ADP + H(+)</text>
        <dbReference type="Rhea" id="RHEA:19433"/>
        <dbReference type="ChEBI" id="CHEBI:15378"/>
        <dbReference type="ChEBI" id="CHEBI:18391"/>
        <dbReference type="ChEBI" id="CHEBI:30616"/>
        <dbReference type="ChEBI" id="CHEBI:58759"/>
        <dbReference type="ChEBI" id="CHEBI:456216"/>
        <dbReference type="EC" id="2.7.1.12"/>
    </reaction>
</comment>
<proteinExistence type="inferred from homology"/>
<gene>
    <name evidence="10" type="ORF">HHL09_03925</name>
</gene>
<comment type="similarity">
    <text evidence="2 9">Belongs to the gluconokinase GntK/GntV family.</text>
</comment>
<organism evidence="10 11">
    <name type="scientific">Luteolibacter luteus</name>
    <dbReference type="NCBI Taxonomy" id="2728835"/>
    <lineage>
        <taxon>Bacteria</taxon>
        <taxon>Pseudomonadati</taxon>
        <taxon>Verrucomicrobiota</taxon>
        <taxon>Verrucomicrobiia</taxon>
        <taxon>Verrucomicrobiales</taxon>
        <taxon>Verrucomicrobiaceae</taxon>
        <taxon>Luteolibacter</taxon>
    </lineage>
</organism>
<accession>A0A858REC2</accession>
<dbReference type="Gene3D" id="3.40.50.300">
    <property type="entry name" value="P-loop containing nucleotide triphosphate hydrolases"/>
    <property type="match status" value="1"/>
</dbReference>
<dbReference type="NCBIfam" id="TIGR01313">
    <property type="entry name" value="therm_gnt_kin"/>
    <property type="match status" value="1"/>
</dbReference>
<dbReference type="GO" id="GO:0046316">
    <property type="term" value="F:gluconokinase activity"/>
    <property type="evidence" value="ECO:0007669"/>
    <property type="project" value="UniProtKB-EC"/>
</dbReference>
<dbReference type="InterPro" id="IPR027417">
    <property type="entry name" value="P-loop_NTPase"/>
</dbReference>
<dbReference type="GO" id="GO:0005737">
    <property type="term" value="C:cytoplasm"/>
    <property type="evidence" value="ECO:0007669"/>
    <property type="project" value="TreeGrafter"/>
</dbReference>
<dbReference type="AlphaFoldDB" id="A0A858REC2"/>
<dbReference type="KEGG" id="luo:HHL09_03925"/>
<evidence type="ECO:0000256" key="3">
    <source>
        <dbReference type="ARBA" id="ARBA00012054"/>
    </source>
</evidence>
<dbReference type="GO" id="GO:0005975">
    <property type="term" value="P:carbohydrate metabolic process"/>
    <property type="evidence" value="ECO:0007669"/>
    <property type="project" value="InterPro"/>
</dbReference>
<evidence type="ECO:0000256" key="8">
    <source>
        <dbReference type="ARBA" id="ARBA00048090"/>
    </source>
</evidence>
<keyword evidence="5 9" id="KW-0547">Nucleotide-binding</keyword>
<protein>
    <recommendedName>
        <fullName evidence="3 9">Gluconokinase</fullName>
        <ecNumber evidence="3 9">2.7.1.12</ecNumber>
    </recommendedName>
</protein>
<dbReference type="EC" id="2.7.1.12" evidence="3 9"/>
<reference evidence="10 11" key="1">
    <citation type="submission" date="2020-04" db="EMBL/GenBank/DDBJ databases">
        <title>Luteolibacter sp. G-1-1-1 isolated from soil.</title>
        <authorList>
            <person name="Dahal R.H."/>
        </authorList>
    </citation>
    <scope>NUCLEOTIDE SEQUENCE [LARGE SCALE GENOMIC DNA]</scope>
    <source>
        <strain evidence="10 11">G-1-1-1</strain>
    </source>
</reference>
<dbReference type="PANTHER" id="PTHR43442:SF3">
    <property type="entry name" value="GLUCONOKINASE-RELATED"/>
    <property type="match status" value="1"/>
</dbReference>
<keyword evidence="11" id="KW-1185">Reference proteome</keyword>
<evidence type="ECO:0000256" key="7">
    <source>
        <dbReference type="ARBA" id="ARBA00022840"/>
    </source>
</evidence>
<evidence type="ECO:0000256" key="6">
    <source>
        <dbReference type="ARBA" id="ARBA00022777"/>
    </source>
</evidence>
<dbReference type="RefSeq" id="WP_169453182.1">
    <property type="nucleotide sequence ID" value="NZ_CP051774.1"/>
</dbReference>
<dbReference type="CDD" id="cd02021">
    <property type="entry name" value="GntK"/>
    <property type="match status" value="1"/>
</dbReference>
<dbReference type="Proteomes" id="UP000501812">
    <property type="component" value="Chromosome"/>
</dbReference>
<keyword evidence="6 9" id="KW-0418">Kinase</keyword>
<comment type="pathway">
    <text evidence="1">Carbohydrate acid metabolism.</text>
</comment>
<dbReference type="InterPro" id="IPR006001">
    <property type="entry name" value="Therm_gnt_kin"/>
</dbReference>
<dbReference type="InterPro" id="IPR031322">
    <property type="entry name" value="Shikimate/glucono_kinase"/>
</dbReference>
<dbReference type="Pfam" id="PF01202">
    <property type="entry name" value="SKI"/>
    <property type="match status" value="1"/>
</dbReference>
<evidence type="ECO:0000256" key="9">
    <source>
        <dbReference type="RuleBase" id="RU363066"/>
    </source>
</evidence>
<evidence type="ECO:0000256" key="5">
    <source>
        <dbReference type="ARBA" id="ARBA00022741"/>
    </source>
</evidence>
<keyword evidence="4 9" id="KW-0808">Transferase</keyword>
<evidence type="ECO:0000313" key="10">
    <source>
        <dbReference type="EMBL" id="QJE94961.1"/>
    </source>
</evidence>
<dbReference type="PANTHER" id="PTHR43442">
    <property type="entry name" value="GLUCONOKINASE-RELATED"/>
    <property type="match status" value="1"/>
</dbReference>